<dbReference type="Proteomes" id="UP000265768">
    <property type="component" value="Unassembled WGS sequence"/>
</dbReference>
<proteinExistence type="predicted"/>
<gene>
    <name evidence="2" type="ORF">D5H75_08835</name>
</gene>
<feature type="compositionally biased region" description="Basic and acidic residues" evidence="1">
    <location>
        <begin position="63"/>
        <end position="83"/>
    </location>
</feature>
<evidence type="ECO:0000313" key="2">
    <source>
        <dbReference type="EMBL" id="RJL34507.1"/>
    </source>
</evidence>
<comment type="caution">
    <text evidence="2">The sequence shown here is derived from an EMBL/GenBank/DDBJ whole genome shotgun (WGS) entry which is preliminary data.</text>
</comment>
<dbReference type="RefSeq" id="WP_119925810.1">
    <property type="nucleotide sequence ID" value="NZ_QZEY01000002.1"/>
</dbReference>
<dbReference type="AlphaFoldDB" id="A0A3A4B7F9"/>
<organism evidence="2 3">
    <name type="scientific">Bailinhaonella thermotolerans</name>
    <dbReference type="NCBI Taxonomy" id="1070861"/>
    <lineage>
        <taxon>Bacteria</taxon>
        <taxon>Bacillati</taxon>
        <taxon>Actinomycetota</taxon>
        <taxon>Actinomycetes</taxon>
        <taxon>Streptosporangiales</taxon>
        <taxon>Streptosporangiaceae</taxon>
        <taxon>Bailinhaonella</taxon>
    </lineage>
</organism>
<feature type="region of interest" description="Disordered" evidence="1">
    <location>
        <begin position="13"/>
        <end position="83"/>
    </location>
</feature>
<reference evidence="2 3" key="1">
    <citation type="submission" date="2018-09" db="EMBL/GenBank/DDBJ databases">
        <title>YIM 75507 draft genome.</title>
        <authorList>
            <person name="Tang S."/>
            <person name="Feng Y."/>
        </authorList>
    </citation>
    <scope>NUCLEOTIDE SEQUENCE [LARGE SCALE GENOMIC DNA]</scope>
    <source>
        <strain evidence="2 3">YIM 75507</strain>
    </source>
</reference>
<protein>
    <submittedName>
        <fullName evidence="2">Uncharacterized protein</fullName>
    </submittedName>
</protein>
<evidence type="ECO:0000256" key="1">
    <source>
        <dbReference type="SAM" id="MobiDB-lite"/>
    </source>
</evidence>
<evidence type="ECO:0000313" key="3">
    <source>
        <dbReference type="Proteomes" id="UP000265768"/>
    </source>
</evidence>
<keyword evidence="3" id="KW-1185">Reference proteome</keyword>
<dbReference type="EMBL" id="QZEY01000002">
    <property type="protein sequence ID" value="RJL34507.1"/>
    <property type="molecule type" value="Genomic_DNA"/>
</dbReference>
<name>A0A3A4B7F9_9ACTN</name>
<sequence length="83" mass="9451">MSLIEWLKRLVRRREPVPAGGRDWDPRDDDGPPPGGVREPRRPKPAPPGSAQRLPEPEPPVVARDRMRPSAREMTETRPDERA</sequence>
<accession>A0A3A4B7F9</accession>